<protein>
    <submittedName>
        <fullName evidence="8">CidA/LrgA family protein</fullName>
    </submittedName>
</protein>
<evidence type="ECO:0000256" key="4">
    <source>
        <dbReference type="ARBA" id="ARBA00022989"/>
    </source>
</evidence>
<evidence type="ECO:0000256" key="3">
    <source>
        <dbReference type="ARBA" id="ARBA00022692"/>
    </source>
</evidence>
<keyword evidence="9" id="KW-1185">Reference proteome</keyword>
<evidence type="ECO:0000256" key="6">
    <source>
        <dbReference type="SAM" id="MobiDB-lite"/>
    </source>
</evidence>
<dbReference type="PANTHER" id="PTHR33931">
    <property type="entry name" value="HOLIN-LIKE PROTEIN CIDA-RELATED"/>
    <property type="match status" value="1"/>
</dbReference>
<comment type="caution">
    <text evidence="8">The sequence shown here is derived from an EMBL/GenBank/DDBJ whole genome shotgun (WGS) entry which is preliminary data.</text>
</comment>
<evidence type="ECO:0000256" key="7">
    <source>
        <dbReference type="SAM" id="Phobius"/>
    </source>
</evidence>
<keyword evidence="2" id="KW-1003">Cell membrane</keyword>
<reference evidence="8 9" key="1">
    <citation type="journal article" date="2018" name="Int. J. Syst. Evol. Microbiol.">
        <title>Uliginosibacterium sediminicola sp. nov., isolated from freshwater sediment.</title>
        <authorList>
            <person name="Hwang W.M."/>
            <person name="Kim S.M."/>
            <person name="Kang K."/>
            <person name="Ahn T.Y."/>
        </authorList>
    </citation>
    <scope>NUCLEOTIDE SEQUENCE [LARGE SCALE GENOMIC DNA]</scope>
    <source>
        <strain evidence="8 9">M1-21</strain>
    </source>
</reference>
<accession>A0ABU9YXV3</accession>
<keyword evidence="3 7" id="KW-0812">Transmembrane</keyword>
<evidence type="ECO:0000313" key="8">
    <source>
        <dbReference type="EMBL" id="MEN3068537.1"/>
    </source>
</evidence>
<evidence type="ECO:0000256" key="2">
    <source>
        <dbReference type="ARBA" id="ARBA00022475"/>
    </source>
</evidence>
<dbReference type="EMBL" id="JBDIVE010000003">
    <property type="protein sequence ID" value="MEN3068537.1"/>
    <property type="molecule type" value="Genomic_DNA"/>
</dbReference>
<dbReference type="Proteomes" id="UP001410394">
    <property type="component" value="Unassembled WGS sequence"/>
</dbReference>
<dbReference type="RefSeq" id="WP_345919303.1">
    <property type="nucleotide sequence ID" value="NZ_JBDIVE010000003.1"/>
</dbReference>
<feature type="region of interest" description="Disordered" evidence="6">
    <location>
        <begin position="1"/>
        <end position="28"/>
    </location>
</feature>
<sequence>MPASNSSPRKPSRTAAKSSATAPATPPAAPAAPAFLPGFIMLMAWWLAGEALVHLLNLSLPGPVAGMLLLLGFSLLRKHLPPTVSTASHGLLSHLSLLFVPAGVGIMEHAQLLGSLGIPMLITLVLSMAITLAVTALSLHYLLKRRENKA</sequence>
<evidence type="ECO:0000256" key="5">
    <source>
        <dbReference type="ARBA" id="ARBA00023136"/>
    </source>
</evidence>
<feature type="transmembrane region" description="Helical" evidence="7">
    <location>
        <begin position="118"/>
        <end position="143"/>
    </location>
</feature>
<dbReference type="Pfam" id="PF03788">
    <property type="entry name" value="LrgA"/>
    <property type="match status" value="1"/>
</dbReference>
<dbReference type="InterPro" id="IPR005538">
    <property type="entry name" value="LrgA/CidA"/>
</dbReference>
<feature type="transmembrane region" description="Helical" evidence="7">
    <location>
        <begin position="54"/>
        <end position="76"/>
    </location>
</feature>
<keyword evidence="4 7" id="KW-1133">Transmembrane helix</keyword>
<feature type="compositionally biased region" description="Low complexity" evidence="6">
    <location>
        <begin position="13"/>
        <end position="23"/>
    </location>
</feature>
<comment type="subcellular location">
    <subcellularLocation>
        <location evidence="1">Cell membrane</location>
        <topology evidence="1">Multi-pass membrane protein</topology>
    </subcellularLocation>
</comment>
<dbReference type="PANTHER" id="PTHR33931:SF2">
    <property type="entry name" value="HOLIN-LIKE PROTEIN CIDA"/>
    <property type="match status" value="1"/>
</dbReference>
<evidence type="ECO:0000313" key="9">
    <source>
        <dbReference type="Proteomes" id="UP001410394"/>
    </source>
</evidence>
<name>A0ABU9YXV3_9RHOO</name>
<organism evidence="8 9">
    <name type="scientific">Uliginosibacterium sediminicola</name>
    <dbReference type="NCBI Taxonomy" id="2024550"/>
    <lineage>
        <taxon>Bacteria</taxon>
        <taxon>Pseudomonadati</taxon>
        <taxon>Pseudomonadota</taxon>
        <taxon>Betaproteobacteria</taxon>
        <taxon>Rhodocyclales</taxon>
        <taxon>Zoogloeaceae</taxon>
        <taxon>Uliginosibacterium</taxon>
    </lineage>
</organism>
<evidence type="ECO:0000256" key="1">
    <source>
        <dbReference type="ARBA" id="ARBA00004651"/>
    </source>
</evidence>
<gene>
    <name evidence="8" type="ORF">ABDB84_08600</name>
</gene>
<feature type="transmembrane region" description="Helical" evidence="7">
    <location>
        <begin position="28"/>
        <end position="48"/>
    </location>
</feature>
<keyword evidence="5 7" id="KW-0472">Membrane</keyword>
<proteinExistence type="predicted"/>